<dbReference type="Gene3D" id="1.10.287.470">
    <property type="entry name" value="Helix hairpin bin"/>
    <property type="match status" value="3"/>
</dbReference>
<sequence length="425" mass="45759">MKFDISNVLVERKKLLIAIALIVIAALLGYRSYSSLSKKKTLQNRNQTTNVKTVKVSLGSISSEIEYASKLVPNQEISIAPKSAGKVAAINVKVSDKVTQGQILFTLDSSELKAQLDQQQANLNQQQANLQKTQDSSLAQQVVQANQTYQSSQLTYNDAKSYYEKMQKLYETGAVSKQDLDNSALKFNSAQVALNAAQDNLNLIQQKVGPESVSVAQAQLQQAQAGVDSVKTQISNYTVTSPITGIVSAVNVHVGEISSSGTSAVTVIDPNSLFAQINVPSNLVSKIQVGQSVTVKIADSSEKTAAGTIETITPEADSKTQSYLVKVKIDNSKGDFKPGMFSKVALPSDTKNNVITVPNETIKYESGVGYVYTVVNGKVKKNLVTTGIFNSKYTEITSSSIKADDDVITEGQIFLKDGQKVKIAD</sequence>
<dbReference type="RefSeq" id="WP_007059900.1">
    <property type="nucleotide sequence ID" value="NZ_ACVI01000012.1"/>
</dbReference>
<keyword evidence="3" id="KW-0472">Membrane</keyword>
<reference evidence="7 8" key="1">
    <citation type="submission" date="2009-06" db="EMBL/GenBank/DDBJ databases">
        <title>The draft genome of Clostridium carboxidivorans P7.</title>
        <authorList>
            <consortium name="US DOE Joint Genome Institute (JGI-PGF)"/>
            <person name="Lucas S."/>
            <person name="Copeland A."/>
            <person name="Lapidus A."/>
            <person name="Glavina del Rio T."/>
            <person name="Tice H."/>
            <person name="Bruce D."/>
            <person name="Goodwin L."/>
            <person name="Pitluck S."/>
            <person name="Larimer F."/>
            <person name="Land M.L."/>
            <person name="Hauser L."/>
            <person name="Hemme C.L."/>
        </authorList>
    </citation>
    <scope>NUCLEOTIDE SEQUENCE [LARGE SCALE GENOMIC DNA]</scope>
    <source>
        <strain evidence="7 8">P7</strain>
    </source>
</reference>
<dbReference type="Gene3D" id="2.40.50.100">
    <property type="match status" value="2"/>
</dbReference>
<dbReference type="InterPro" id="IPR006143">
    <property type="entry name" value="RND_pump_MFP"/>
</dbReference>
<dbReference type="Gene3D" id="2.40.420.20">
    <property type="match status" value="1"/>
</dbReference>
<evidence type="ECO:0000259" key="5">
    <source>
        <dbReference type="Pfam" id="PF25954"/>
    </source>
</evidence>
<feature type="coiled-coil region" evidence="2">
    <location>
        <begin position="109"/>
        <end position="136"/>
    </location>
</feature>
<dbReference type="STRING" id="536227.Ccar_06320"/>
<evidence type="ECO:0000259" key="4">
    <source>
        <dbReference type="Pfam" id="PF25881"/>
    </source>
</evidence>
<evidence type="ECO:0000256" key="3">
    <source>
        <dbReference type="SAM" id="Phobius"/>
    </source>
</evidence>
<dbReference type="eggNOG" id="COG0845">
    <property type="taxonomic scope" value="Bacteria"/>
</dbReference>
<feature type="domain" description="CusB-like beta-barrel" evidence="5">
    <location>
        <begin position="276"/>
        <end position="347"/>
    </location>
</feature>
<organism evidence="7 8">
    <name type="scientific">Clostridium carboxidivorans P7</name>
    <dbReference type="NCBI Taxonomy" id="536227"/>
    <lineage>
        <taxon>Bacteria</taxon>
        <taxon>Bacillati</taxon>
        <taxon>Bacillota</taxon>
        <taxon>Clostridia</taxon>
        <taxon>Eubacteriales</taxon>
        <taxon>Clostridiaceae</taxon>
        <taxon>Clostridium</taxon>
    </lineage>
</organism>
<dbReference type="GO" id="GO:1990281">
    <property type="term" value="C:efflux pump complex"/>
    <property type="evidence" value="ECO:0007669"/>
    <property type="project" value="TreeGrafter"/>
</dbReference>
<feature type="domain" description="YknX-like C-terminal permuted SH3-like" evidence="6">
    <location>
        <begin position="354"/>
        <end position="423"/>
    </location>
</feature>
<dbReference type="FunFam" id="2.40.30.170:FF:000010">
    <property type="entry name" value="Efflux RND transporter periplasmic adaptor subunit"/>
    <property type="match status" value="1"/>
</dbReference>
<dbReference type="OrthoDB" id="9810430at2"/>
<evidence type="ECO:0000259" key="6">
    <source>
        <dbReference type="Pfam" id="PF25989"/>
    </source>
</evidence>
<dbReference type="Proteomes" id="UP000004198">
    <property type="component" value="Unassembled WGS sequence"/>
</dbReference>
<dbReference type="InterPro" id="IPR058637">
    <property type="entry name" value="YknX-like_C"/>
</dbReference>
<evidence type="ECO:0000313" key="7">
    <source>
        <dbReference type="EMBL" id="EET88470.1"/>
    </source>
</evidence>
<comment type="caution">
    <text evidence="7">The sequence shown here is derived from an EMBL/GenBank/DDBJ whole genome shotgun (WGS) entry which is preliminary data.</text>
</comment>
<feature type="transmembrane region" description="Helical" evidence="3">
    <location>
        <begin position="15"/>
        <end position="33"/>
    </location>
</feature>
<dbReference type="PANTHER" id="PTHR30469">
    <property type="entry name" value="MULTIDRUG RESISTANCE PROTEIN MDTA"/>
    <property type="match status" value="1"/>
</dbReference>
<protein>
    <submittedName>
        <fullName evidence="7">Efflux transporter, RND family, MFP subunit</fullName>
    </submittedName>
</protein>
<dbReference type="NCBIfam" id="TIGR01730">
    <property type="entry name" value="RND_mfp"/>
    <property type="match status" value="1"/>
</dbReference>
<name>C6PQE8_9CLOT</name>
<dbReference type="PANTHER" id="PTHR30469:SF33">
    <property type="entry name" value="SLR1207 PROTEIN"/>
    <property type="match status" value="1"/>
</dbReference>
<dbReference type="PATRIC" id="fig|536227.13.peg.1333"/>
<comment type="similarity">
    <text evidence="1">Belongs to the membrane fusion protein (MFP) (TC 8.A.1) family.</text>
</comment>
<keyword evidence="3" id="KW-0812">Transmembrane</keyword>
<evidence type="ECO:0000256" key="1">
    <source>
        <dbReference type="ARBA" id="ARBA00009477"/>
    </source>
</evidence>
<evidence type="ECO:0000256" key="2">
    <source>
        <dbReference type="SAM" id="Coils"/>
    </source>
</evidence>
<dbReference type="Pfam" id="PF25954">
    <property type="entry name" value="Beta-barrel_RND_2"/>
    <property type="match status" value="1"/>
</dbReference>
<keyword evidence="8" id="KW-1185">Reference proteome</keyword>
<dbReference type="AlphaFoldDB" id="C6PQE8"/>
<dbReference type="Pfam" id="PF25881">
    <property type="entry name" value="HH_YBHG"/>
    <property type="match status" value="1"/>
</dbReference>
<dbReference type="InterPro" id="IPR058792">
    <property type="entry name" value="Beta-barrel_RND_2"/>
</dbReference>
<dbReference type="GO" id="GO:0015562">
    <property type="term" value="F:efflux transmembrane transporter activity"/>
    <property type="evidence" value="ECO:0007669"/>
    <property type="project" value="TreeGrafter"/>
</dbReference>
<dbReference type="SUPFAM" id="SSF111369">
    <property type="entry name" value="HlyD-like secretion proteins"/>
    <property type="match status" value="2"/>
</dbReference>
<proteinExistence type="inferred from homology"/>
<dbReference type="Gene3D" id="2.40.30.170">
    <property type="match status" value="1"/>
</dbReference>
<dbReference type="InterPro" id="IPR059052">
    <property type="entry name" value="HH_YbhG-like"/>
</dbReference>
<keyword evidence="2" id="KW-0175">Coiled coil</keyword>
<accession>C6PQE8</accession>
<gene>
    <name evidence="7" type="ORF">CcarbDRAFT_1015</name>
</gene>
<dbReference type="KEGG" id="cck:Ccar_06320"/>
<keyword evidence="3" id="KW-1133">Transmembrane helix</keyword>
<feature type="domain" description="YbhG-like alpha-helical hairpin" evidence="4">
    <location>
        <begin position="107"/>
        <end position="236"/>
    </location>
</feature>
<dbReference type="EMBL" id="ACVI01000012">
    <property type="protein sequence ID" value="EET88470.1"/>
    <property type="molecule type" value="Genomic_DNA"/>
</dbReference>
<evidence type="ECO:0000313" key="8">
    <source>
        <dbReference type="Proteomes" id="UP000004198"/>
    </source>
</evidence>
<dbReference type="Pfam" id="PF25989">
    <property type="entry name" value="YknX_C"/>
    <property type="match status" value="1"/>
</dbReference>